<keyword evidence="11" id="KW-0249">Electron transport</keyword>
<evidence type="ECO:0000256" key="4">
    <source>
        <dbReference type="ARBA" id="ARBA00022714"/>
    </source>
</evidence>
<evidence type="ECO:0000256" key="1">
    <source>
        <dbReference type="ARBA" id="ARBA00004167"/>
    </source>
</evidence>
<comment type="similarity">
    <text evidence="2">Belongs to the Rieske iron-sulfur protein family.</text>
</comment>
<gene>
    <name evidence="15" type="primary">LOC108667547</name>
</gene>
<keyword evidence="11" id="KW-0813">Transport</keyword>
<dbReference type="OrthoDB" id="1637982at2759"/>
<comment type="miscellaneous">
    <text evidence="11">The Rieske protein is a high potential 2Fe-2S protein.</text>
</comment>
<keyword evidence="9" id="KW-0472">Membrane</keyword>
<keyword evidence="5" id="KW-0479">Metal-binding</keyword>
<evidence type="ECO:0000256" key="8">
    <source>
        <dbReference type="ARBA" id="ARBA00023014"/>
    </source>
</evidence>
<dbReference type="SUPFAM" id="SSF50022">
    <property type="entry name" value="ISP domain"/>
    <property type="match status" value="1"/>
</dbReference>
<comment type="catalytic activity">
    <reaction evidence="11">
        <text>a quinol + 2 Fe(III)-[cytochrome c](out) = a quinone + 2 Fe(II)-[cytochrome c](out) + 2 H(+)(out)</text>
        <dbReference type="Rhea" id="RHEA:11484"/>
        <dbReference type="Rhea" id="RHEA-COMP:10350"/>
        <dbReference type="Rhea" id="RHEA-COMP:14399"/>
        <dbReference type="ChEBI" id="CHEBI:15378"/>
        <dbReference type="ChEBI" id="CHEBI:24646"/>
        <dbReference type="ChEBI" id="CHEBI:29033"/>
        <dbReference type="ChEBI" id="CHEBI:29034"/>
        <dbReference type="ChEBI" id="CHEBI:132124"/>
        <dbReference type="EC" id="7.1.1.8"/>
    </reaction>
</comment>
<dbReference type="InterPro" id="IPR036922">
    <property type="entry name" value="Rieske_2Fe-2S_sf"/>
</dbReference>
<dbReference type="PRINTS" id="PR00162">
    <property type="entry name" value="RIESKE"/>
</dbReference>
<dbReference type="FunFam" id="2.102.10.10:FF:000001">
    <property type="entry name" value="Cytochrome b-c1 complex subunit Rieske, mitochondrial"/>
    <property type="match status" value="1"/>
</dbReference>
<dbReference type="InterPro" id="IPR006317">
    <property type="entry name" value="Ubiquinol_cyt_c_Rdtase_Fe-S-su"/>
</dbReference>
<protein>
    <recommendedName>
        <fullName evidence="11">Cytochrome b-c1 complex subunit Rieske, mitochondrial</fullName>
        <ecNumber evidence="11">7.1.1.8</ecNumber>
    </recommendedName>
</protein>
<dbReference type="Pfam" id="PF02921">
    <property type="entry name" value="UCR_TM"/>
    <property type="match status" value="1"/>
</dbReference>
<dbReference type="GO" id="GO:0008121">
    <property type="term" value="F:quinol-cytochrome-c reductase activity"/>
    <property type="evidence" value="ECO:0007669"/>
    <property type="project" value="UniProtKB-EC"/>
</dbReference>
<dbReference type="Gene3D" id="1.20.5.270">
    <property type="entry name" value="Ubiquinol cytochrome reductase, transmembrane domain"/>
    <property type="match status" value="1"/>
</dbReference>
<evidence type="ECO:0000256" key="9">
    <source>
        <dbReference type="ARBA" id="ARBA00023136"/>
    </source>
</evidence>
<dbReference type="InterPro" id="IPR037008">
    <property type="entry name" value="bc1_Rieske_TM_sf"/>
</dbReference>
<evidence type="ECO:0000313" key="14">
    <source>
        <dbReference type="Proteomes" id="UP000694843"/>
    </source>
</evidence>
<keyword evidence="8" id="KW-0411">Iron-sulfur</keyword>
<evidence type="ECO:0000256" key="5">
    <source>
        <dbReference type="ARBA" id="ARBA00022723"/>
    </source>
</evidence>
<dbReference type="InterPro" id="IPR004192">
    <property type="entry name" value="Rieske_TM"/>
</dbReference>
<feature type="domain" description="Rieske" evidence="13">
    <location>
        <begin position="127"/>
        <end position="223"/>
    </location>
</feature>
<keyword evidence="7" id="KW-0408">Iron</keyword>
<dbReference type="GO" id="GO:0005743">
    <property type="term" value="C:mitochondrial inner membrane"/>
    <property type="evidence" value="ECO:0007669"/>
    <property type="project" value="UniProtKB-SubCell"/>
</dbReference>
<comment type="subcellular location">
    <subcellularLocation>
        <location evidence="1">Membrane</location>
        <topology evidence="1">Single-pass membrane protein</topology>
    </subcellularLocation>
    <subcellularLocation>
        <location evidence="12">Mitochondrion inner membrane</location>
    </subcellularLocation>
</comment>
<dbReference type="InterPro" id="IPR014349">
    <property type="entry name" value="Rieske_Fe-S_prot"/>
</dbReference>
<dbReference type="AlphaFoldDB" id="A0A8B7N8V8"/>
<reference evidence="15" key="1">
    <citation type="submission" date="2025-08" db="UniProtKB">
        <authorList>
            <consortium name="RefSeq"/>
        </authorList>
    </citation>
    <scope>IDENTIFICATION</scope>
    <source>
        <tissue evidence="15">Whole organism</tissue>
    </source>
</reference>
<evidence type="ECO:0000256" key="12">
    <source>
        <dbReference type="RuleBase" id="RU004495"/>
    </source>
</evidence>
<keyword evidence="12" id="KW-0496">Mitochondrion</keyword>
<dbReference type="RefSeq" id="XP_018010075.1">
    <property type="nucleotide sequence ID" value="XM_018154586.2"/>
</dbReference>
<name>A0A8B7N8V8_HYAAZ</name>
<keyword evidence="14" id="KW-1185">Reference proteome</keyword>
<dbReference type="PROSITE" id="PS51296">
    <property type="entry name" value="RIESKE"/>
    <property type="match status" value="1"/>
</dbReference>
<evidence type="ECO:0000256" key="11">
    <source>
        <dbReference type="RuleBase" id="RU004494"/>
    </source>
</evidence>
<evidence type="ECO:0000256" key="6">
    <source>
        <dbReference type="ARBA" id="ARBA00022989"/>
    </source>
</evidence>
<dbReference type="PANTHER" id="PTHR10134">
    <property type="entry name" value="CYTOCHROME B-C1 COMPLEX SUBUNIT RIESKE, MITOCHONDRIAL"/>
    <property type="match status" value="1"/>
</dbReference>
<dbReference type="Gene3D" id="2.102.10.10">
    <property type="entry name" value="Rieske [2Fe-2S] iron-sulphur domain"/>
    <property type="match status" value="1"/>
</dbReference>
<keyword evidence="6" id="KW-1133">Transmembrane helix</keyword>
<accession>A0A8B7N8V8</accession>
<dbReference type="KEGG" id="hazt:108667547"/>
<dbReference type="Pfam" id="PF00355">
    <property type="entry name" value="Rieske"/>
    <property type="match status" value="1"/>
</dbReference>
<dbReference type="OMA" id="KRTWLIA"/>
<dbReference type="CTD" id="44390"/>
<evidence type="ECO:0000259" key="13">
    <source>
        <dbReference type="PROSITE" id="PS51296"/>
    </source>
</evidence>
<keyword evidence="12" id="KW-0679">Respiratory chain</keyword>
<dbReference type="EC" id="7.1.1.8" evidence="11"/>
<sequence>MLSNVRATSFAVGNFKNSAKLVTPGLCQARSSHTDLKVPDFSDVRHPATLDPTTPTSEERRKLFKYMVLGSAASAGAVLAKGIVRGSVNHFAPSKSALEVASIEVETSKIPEGKSLVVTWLGKPIFIRHKTDAEIEEQKAVDVSSLRDPVPDVDRFPDLRWQVLIGVCTHLGCIPIEGKGDFGGYYCPCHGSHYDFAGRIRKGPAPKNLEVPPHRISGDLLIIG</sequence>
<evidence type="ECO:0000256" key="2">
    <source>
        <dbReference type="ARBA" id="ARBA00010651"/>
    </source>
</evidence>
<dbReference type="NCBIfam" id="TIGR01416">
    <property type="entry name" value="Rieske_proteo"/>
    <property type="match status" value="1"/>
</dbReference>
<keyword evidence="3" id="KW-0812">Transmembrane</keyword>
<dbReference type="CDD" id="cd03470">
    <property type="entry name" value="Rieske_cytochrome_bc1"/>
    <property type="match status" value="1"/>
</dbReference>
<dbReference type="GeneID" id="108667547"/>
<organism evidence="14 15">
    <name type="scientific">Hyalella azteca</name>
    <name type="common">Amphipod</name>
    <dbReference type="NCBI Taxonomy" id="294128"/>
    <lineage>
        <taxon>Eukaryota</taxon>
        <taxon>Metazoa</taxon>
        <taxon>Ecdysozoa</taxon>
        <taxon>Arthropoda</taxon>
        <taxon>Crustacea</taxon>
        <taxon>Multicrustacea</taxon>
        <taxon>Malacostraca</taxon>
        <taxon>Eumalacostraca</taxon>
        <taxon>Peracarida</taxon>
        <taxon>Amphipoda</taxon>
        <taxon>Senticaudata</taxon>
        <taxon>Talitrida</taxon>
        <taxon>Talitroidea</taxon>
        <taxon>Hyalellidae</taxon>
        <taxon>Hyalella</taxon>
    </lineage>
</organism>
<evidence type="ECO:0000256" key="3">
    <source>
        <dbReference type="ARBA" id="ARBA00022692"/>
    </source>
</evidence>
<dbReference type="GO" id="GO:0046872">
    <property type="term" value="F:metal ion binding"/>
    <property type="evidence" value="ECO:0007669"/>
    <property type="project" value="UniProtKB-KW"/>
</dbReference>
<dbReference type="InterPro" id="IPR005805">
    <property type="entry name" value="Rieske_Fe-S_prot_C"/>
</dbReference>
<evidence type="ECO:0000313" key="15">
    <source>
        <dbReference type="RefSeq" id="XP_018010075.1"/>
    </source>
</evidence>
<evidence type="ECO:0000256" key="10">
    <source>
        <dbReference type="ARBA" id="ARBA00023157"/>
    </source>
</evidence>
<keyword evidence="4" id="KW-0001">2Fe-2S</keyword>
<proteinExistence type="inferred from homology"/>
<dbReference type="GO" id="GO:0051537">
    <property type="term" value="F:2 iron, 2 sulfur cluster binding"/>
    <property type="evidence" value="ECO:0007669"/>
    <property type="project" value="UniProtKB-KW"/>
</dbReference>
<dbReference type="Proteomes" id="UP000694843">
    <property type="component" value="Unplaced"/>
</dbReference>
<comment type="cofactor">
    <cofactor evidence="11">
        <name>[2Fe-2S] cluster</name>
        <dbReference type="ChEBI" id="CHEBI:190135"/>
    </cofactor>
    <text evidence="11">Binds 1 [2Fe-2S] cluster per subunit.</text>
</comment>
<dbReference type="SUPFAM" id="SSF81502">
    <property type="entry name" value="ISP transmembrane anchor"/>
    <property type="match status" value="1"/>
</dbReference>
<keyword evidence="10" id="KW-1015">Disulfide bond</keyword>
<dbReference type="InterPro" id="IPR017941">
    <property type="entry name" value="Rieske_2Fe-2S"/>
</dbReference>
<evidence type="ECO:0000256" key="7">
    <source>
        <dbReference type="ARBA" id="ARBA00023004"/>
    </source>
</evidence>